<evidence type="ECO:0000256" key="8">
    <source>
        <dbReference type="PIRSR" id="PIRSR639901-2"/>
    </source>
</evidence>
<dbReference type="OrthoDB" id="9789797at2"/>
<evidence type="ECO:0000313" key="12">
    <source>
        <dbReference type="Proteomes" id="UP000095228"/>
    </source>
</evidence>
<reference evidence="11 12" key="1">
    <citation type="submission" date="2016-06" db="EMBL/GenBank/DDBJ databases">
        <title>Three novel species with peptidoglycan cell walls form the new genus Lacunisphaera gen. nov. in the family Opitutaceae of the verrucomicrobial subdivision 4.</title>
        <authorList>
            <person name="Rast P."/>
            <person name="Gloeckner I."/>
            <person name="Jogler M."/>
            <person name="Boedeker C."/>
            <person name="Jeske O."/>
            <person name="Wiegand S."/>
            <person name="Reinhardt R."/>
            <person name="Schumann P."/>
            <person name="Rohde M."/>
            <person name="Spring S."/>
            <person name="Gloeckner F.O."/>
            <person name="Jogler C."/>
        </authorList>
    </citation>
    <scope>NUCLEOTIDE SEQUENCE [LARGE SCALE GENOMIC DNA]</scope>
    <source>
        <strain evidence="11 12">IG16b</strain>
    </source>
</reference>
<evidence type="ECO:0000313" key="11">
    <source>
        <dbReference type="EMBL" id="AOS45219.1"/>
    </source>
</evidence>
<keyword evidence="9" id="KW-0448">Lipopolysaccharide biosynthesis</keyword>
<keyword evidence="9" id="KW-1133">Transmembrane helix</keyword>
<dbReference type="KEGG" id="obg:Verru16b_02297"/>
<protein>
    <recommendedName>
        <fullName evidence="3 9">3-deoxy-D-manno-octulosonic acid transferase</fullName>
        <shortName evidence="9">Kdo transferase</shortName>
        <ecNumber evidence="2 9">2.4.99.12</ecNumber>
    </recommendedName>
    <alternativeName>
        <fullName evidence="5 9">Lipid IV(A) 3-deoxy-D-manno-octulosonic acid transferase</fullName>
    </alternativeName>
</protein>
<dbReference type="AlphaFoldDB" id="A0A1D8AWF2"/>
<dbReference type="GO" id="GO:0043842">
    <property type="term" value="F:Kdo transferase activity"/>
    <property type="evidence" value="ECO:0007669"/>
    <property type="project" value="UniProtKB-EC"/>
</dbReference>
<dbReference type="EC" id="2.4.99.12" evidence="2 9"/>
<evidence type="ECO:0000256" key="3">
    <source>
        <dbReference type="ARBA" id="ARBA00019077"/>
    </source>
</evidence>
<feature type="domain" description="3-deoxy-D-manno-octulosonic-acid transferase N-terminal" evidence="10">
    <location>
        <begin position="33"/>
        <end position="213"/>
    </location>
</feature>
<dbReference type="PANTHER" id="PTHR42755">
    <property type="entry name" value="3-DEOXY-MANNO-OCTULOSONATE CYTIDYLYLTRANSFERASE"/>
    <property type="match status" value="1"/>
</dbReference>
<comment type="similarity">
    <text evidence="9">Belongs to the glycosyltransferase group 1 family.</text>
</comment>
<comment type="function">
    <text evidence="9">Involved in lipopolysaccharide (LPS) biosynthesis. Catalyzes the transfer of 3-deoxy-D-manno-octulosonate (Kdo) residue(s) from CMP-Kdo to lipid IV(A), the tetraacyldisaccharide-1,4'-bisphosphate precursor of lipid A.</text>
</comment>
<dbReference type="UniPathway" id="UPA00958"/>
<keyword evidence="12" id="KW-1185">Reference proteome</keyword>
<evidence type="ECO:0000259" key="10">
    <source>
        <dbReference type="Pfam" id="PF04413"/>
    </source>
</evidence>
<feature type="site" description="Transition state stabilizer" evidence="8">
    <location>
        <position position="133"/>
    </location>
</feature>
<proteinExistence type="inferred from homology"/>
<dbReference type="SUPFAM" id="SSF53756">
    <property type="entry name" value="UDP-Glycosyltransferase/glycogen phosphorylase"/>
    <property type="match status" value="1"/>
</dbReference>
<feature type="active site" description="Proton acceptor" evidence="7">
    <location>
        <position position="63"/>
    </location>
</feature>
<comment type="subcellular location">
    <subcellularLocation>
        <location evidence="9">Cell membrane</location>
    </subcellularLocation>
</comment>
<feature type="site" description="Transition state stabilizer" evidence="8">
    <location>
        <position position="211"/>
    </location>
</feature>
<keyword evidence="9" id="KW-0472">Membrane</keyword>
<dbReference type="GO" id="GO:0009244">
    <property type="term" value="P:lipopolysaccharide core region biosynthetic process"/>
    <property type="evidence" value="ECO:0007669"/>
    <property type="project" value="UniProtKB-UniRule"/>
</dbReference>
<comment type="pathway">
    <text evidence="1 9">Bacterial outer membrane biogenesis; LPS core biosynthesis.</text>
</comment>
<sequence length="426" mass="47524">MIWIYRILVLPGLVLAVPYFLWLMRRRGGHVENLGHRFGGTDPLPPKVAGRKRVWLQAVSVGEMLAIAPLLEAFRREGNAEVYLTTTTSTGYRLAQEKYAALTIGIGYFPFDFWAFSERAWWRVRPDLCILMEGERWPEHVHQAALHGVPVLSINARLSDRSYRRLMRFRSVVGPLSRGITRTLCAARRDEQRFKLLGFPAERLVTTGNMKLDVDIPLLPSAELARLRHELGLGDGLVLLGSSTWPGEEAALLAALQSARRRGLVASLLLVPRHSERREELRALLDGSGFTFHFRSVGPAPGPVDVVVGDTTGELRKFTQLADLVFVGKSLAPHDGGQTPVEAAILEKPLLHGPHMTNFRQIIRGLTEAGAVRKVETHEELTRVAVDLLADEAQRKALTASAHAWHEANRGATERTVAVIREMLRR</sequence>
<dbReference type="EMBL" id="CP016094">
    <property type="protein sequence ID" value="AOS45219.1"/>
    <property type="molecule type" value="Genomic_DNA"/>
</dbReference>
<evidence type="ECO:0000256" key="6">
    <source>
        <dbReference type="ARBA" id="ARBA00049183"/>
    </source>
</evidence>
<dbReference type="InterPro" id="IPR007507">
    <property type="entry name" value="Glycos_transf_N"/>
</dbReference>
<dbReference type="Proteomes" id="UP000095228">
    <property type="component" value="Chromosome"/>
</dbReference>
<gene>
    <name evidence="11" type="primary">waaA</name>
    <name evidence="11" type="ORF">Verru16b_02297</name>
</gene>
<accession>A0A1D8AWF2</accession>
<dbReference type="GO" id="GO:0009245">
    <property type="term" value="P:lipid A biosynthetic process"/>
    <property type="evidence" value="ECO:0007669"/>
    <property type="project" value="TreeGrafter"/>
</dbReference>
<keyword evidence="4 9" id="KW-0808">Transferase</keyword>
<dbReference type="PANTHER" id="PTHR42755:SF1">
    <property type="entry name" value="3-DEOXY-D-MANNO-OCTULOSONIC ACID TRANSFERASE, MITOCHONDRIAL-RELATED"/>
    <property type="match status" value="1"/>
</dbReference>
<keyword evidence="9" id="KW-0812">Transmembrane</keyword>
<evidence type="ECO:0000256" key="4">
    <source>
        <dbReference type="ARBA" id="ARBA00022679"/>
    </source>
</evidence>
<dbReference type="Gene3D" id="3.40.50.2000">
    <property type="entry name" value="Glycogen Phosphorylase B"/>
    <property type="match status" value="1"/>
</dbReference>
<keyword evidence="11" id="KW-0328">Glycosyltransferase</keyword>
<dbReference type="InterPro" id="IPR039901">
    <property type="entry name" value="Kdotransferase"/>
</dbReference>
<name>A0A1D8AWF2_9BACT</name>
<evidence type="ECO:0000256" key="1">
    <source>
        <dbReference type="ARBA" id="ARBA00004713"/>
    </source>
</evidence>
<dbReference type="STRING" id="1838286.Verru16b_02297"/>
<dbReference type="PATRIC" id="fig|1838286.3.peg.2309"/>
<organism evidence="11 12">
    <name type="scientific">Lacunisphaera limnophila</name>
    <dbReference type="NCBI Taxonomy" id="1838286"/>
    <lineage>
        <taxon>Bacteria</taxon>
        <taxon>Pseudomonadati</taxon>
        <taxon>Verrucomicrobiota</taxon>
        <taxon>Opitutia</taxon>
        <taxon>Opitutales</taxon>
        <taxon>Opitutaceae</taxon>
        <taxon>Lacunisphaera</taxon>
    </lineage>
</organism>
<keyword evidence="9" id="KW-1003">Cell membrane</keyword>
<evidence type="ECO:0000256" key="5">
    <source>
        <dbReference type="ARBA" id="ARBA00031445"/>
    </source>
</evidence>
<evidence type="ECO:0000256" key="9">
    <source>
        <dbReference type="RuleBase" id="RU365103"/>
    </source>
</evidence>
<evidence type="ECO:0000256" key="2">
    <source>
        <dbReference type="ARBA" id="ARBA00012621"/>
    </source>
</evidence>
<dbReference type="Gene3D" id="3.40.50.11720">
    <property type="entry name" value="3-Deoxy-D-manno-octulosonic-acid transferase, N-terminal domain"/>
    <property type="match status" value="1"/>
</dbReference>
<dbReference type="GO" id="GO:0005886">
    <property type="term" value="C:plasma membrane"/>
    <property type="evidence" value="ECO:0007669"/>
    <property type="project" value="UniProtKB-SubCell"/>
</dbReference>
<feature type="transmembrane region" description="Helical" evidence="9">
    <location>
        <begin position="7"/>
        <end position="24"/>
    </location>
</feature>
<dbReference type="Pfam" id="PF04413">
    <property type="entry name" value="Glycos_transf_N"/>
    <property type="match status" value="1"/>
</dbReference>
<evidence type="ECO:0000256" key="7">
    <source>
        <dbReference type="PIRSR" id="PIRSR639901-1"/>
    </source>
</evidence>
<comment type="catalytic activity">
    <reaction evidence="6 9">
        <text>lipid IVA (E. coli) + CMP-3-deoxy-beta-D-manno-octulosonate = alpha-Kdo-(2-&gt;6)-lipid IVA (E. coli) + CMP + H(+)</text>
        <dbReference type="Rhea" id="RHEA:28066"/>
        <dbReference type="ChEBI" id="CHEBI:15378"/>
        <dbReference type="ChEBI" id="CHEBI:58603"/>
        <dbReference type="ChEBI" id="CHEBI:60364"/>
        <dbReference type="ChEBI" id="CHEBI:60377"/>
        <dbReference type="ChEBI" id="CHEBI:85987"/>
        <dbReference type="EC" id="2.4.99.12"/>
    </reaction>
</comment>
<dbReference type="InterPro" id="IPR038107">
    <property type="entry name" value="Glycos_transf_N_sf"/>
</dbReference>